<keyword evidence="7" id="KW-0564">Palmitate</keyword>
<dbReference type="InterPro" id="IPR022272">
    <property type="entry name" value="Lipocalin_CS"/>
</dbReference>
<evidence type="ECO:0000256" key="2">
    <source>
        <dbReference type="ARBA" id="ARBA00006889"/>
    </source>
</evidence>
<keyword evidence="6 12" id="KW-0472">Membrane</keyword>
<evidence type="ECO:0000256" key="10">
    <source>
        <dbReference type="ARBA" id="ARBA00057024"/>
    </source>
</evidence>
<dbReference type="PIRSF" id="PIRSF036893">
    <property type="entry name" value="Lipocalin_ApoD"/>
    <property type="match status" value="1"/>
</dbReference>
<dbReference type="SUPFAM" id="SSF50814">
    <property type="entry name" value="Lipocalins"/>
    <property type="match status" value="1"/>
</dbReference>
<dbReference type="PROSITE" id="PS00213">
    <property type="entry name" value="LIPOCALIN"/>
    <property type="match status" value="1"/>
</dbReference>
<evidence type="ECO:0000259" key="13">
    <source>
        <dbReference type="Pfam" id="PF08212"/>
    </source>
</evidence>
<dbReference type="PANTHER" id="PTHR10612">
    <property type="entry name" value="APOLIPOPROTEIN D"/>
    <property type="match status" value="1"/>
</dbReference>
<dbReference type="Gene3D" id="2.40.128.20">
    <property type="match status" value="1"/>
</dbReference>
<evidence type="ECO:0000256" key="1">
    <source>
        <dbReference type="ARBA" id="ARBA00004459"/>
    </source>
</evidence>
<dbReference type="FunFam" id="2.40.128.20:FF:000002">
    <property type="entry name" value="Outer membrane lipoprotein Blc"/>
    <property type="match status" value="1"/>
</dbReference>
<dbReference type="InterPro" id="IPR002446">
    <property type="entry name" value="Lipocalin_bac"/>
</dbReference>
<dbReference type="KEGG" id="amah:DLM_1673"/>
<reference evidence="15" key="3">
    <citation type="journal article" date="2017" name="Plant Physiol. Biochem.">
        <title>Differential oxidative and antioxidative response of duckweed Lemna minor toward plant growth promoting/inhibiting bacteria.</title>
        <authorList>
            <person name="Ishizawa H."/>
            <person name="Kuroda M."/>
            <person name="Morikawa M."/>
            <person name="Ike M."/>
        </authorList>
    </citation>
    <scope>NUCLEOTIDE SEQUENCE [LARGE SCALE GENOMIC DNA]</scope>
    <source>
        <strain evidence="15">H3</strain>
    </source>
</reference>
<keyword evidence="9 12" id="KW-0449">Lipoprotein</keyword>
<evidence type="ECO:0000256" key="4">
    <source>
        <dbReference type="ARBA" id="ARBA00022729"/>
    </source>
</evidence>
<dbReference type="GO" id="GO:0009279">
    <property type="term" value="C:cell outer membrane"/>
    <property type="evidence" value="ECO:0007669"/>
    <property type="project" value="UniProtKB-SubCell"/>
</dbReference>
<dbReference type="STRING" id="332411.VI06_13650"/>
<dbReference type="AlphaFoldDB" id="A0A3G9GBN1"/>
<organism evidence="14 15">
    <name type="scientific">Aquitalea magnusonii</name>
    <dbReference type="NCBI Taxonomy" id="332411"/>
    <lineage>
        <taxon>Bacteria</taxon>
        <taxon>Pseudomonadati</taxon>
        <taxon>Pseudomonadota</taxon>
        <taxon>Betaproteobacteria</taxon>
        <taxon>Neisseriales</taxon>
        <taxon>Chromobacteriaceae</taxon>
        <taxon>Aquitalea</taxon>
    </lineage>
</organism>
<dbReference type="EMBL" id="AP018823">
    <property type="protein sequence ID" value="BBF85290.1"/>
    <property type="molecule type" value="Genomic_DNA"/>
</dbReference>
<gene>
    <name evidence="14" type="ORF">DLM_1673</name>
</gene>
<sequence>MNPHKESIMRLTLLPPHLRTLLLLAGSLLLAACSTLPPPGIKPVSGFELQRYTGKWYEIARLDHSFERGMSDVSARYTPQADGSVQVINRGYATAQGSWKQAEGRALFNGDSTVASLKVSFFGPFYGGYHVVALDPDYRWAMIAGNDRSYLWILARDKQLPQAVLDPLLQQAKALGFATEQLIYVPQTRSDS</sequence>
<keyword evidence="8 12" id="KW-0998">Cell outer membrane</keyword>
<dbReference type="PANTHER" id="PTHR10612:SF34">
    <property type="entry name" value="APOLIPOPROTEIN D"/>
    <property type="match status" value="1"/>
</dbReference>
<keyword evidence="5 12" id="KW-0446">Lipid-binding</keyword>
<evidence type="ECO:0000256" key="3">
    <source>
        <dbReference type="ARBA" id="ARBA00011738"/>
    </source>
</evidence>
<evidence type="ECO:0000256" key="11">
    <source>
        <dbReference type="ARBA" id="ARBA00071217"/>
    </source>
</evidence>
<dbReference type="PROSITE" id="PS51257">
    <property type="entry name" value="PROKAR_LIPOPROTEIN"/>
    <property type="match status" value="1"/>
</dbReference>
<comment type="subcellular location">
    <subcellularLocation>
        <location evidence="1">Cell outer membrane</location>
        <topology evidence="1">Lipid-anchor</topology>
    </subcellularLocation>
</comment>
<dbReference type="InterPro" id="IPR022271">
    <property type="entry name" value="Lipocalin_ApoD"/>
</dbReference>
<comment type="function">
    <text evidence="10 12">Involved in the storage or transport of lipids necessary for membrane maintenance under stressful conditions. Displays a binding preference for lysophospholipids.</text>
</comment>
<evidence type="ECO:0000256" key="9">
    <source>
        <dbReference type="ARBA" id="ARBA00023288"/>
    </source>
</evidence>
<keyword evidence="4" id="KW-0732">Signal</keyword>
<dbReference type="Proteomes" id="UP000198290">
    <property type="component" value="Chromosome"/>
</dbReference>
<dbReference type="CDD" id="cd19438">
    <property type="entry name" value="lipocalin_Blc-like"/>
    <property type="match status" value="1"/>
</dbReference>
<evidence type="ECO:0000313" key="14">
    <source>
        <dbReference type="EMBL" id="BBF85290.1"/>
    </source>
</evidence>
<evidence type="ECO:0000313" key="15">
    <source>
        <dbReference type="Proteomes" id="UP000198290"/>
    </source>
</evidence>
<evidence type="ECO:0000256" key="12">
    <source>
        <dbReference type="PIRNR" id="PIRNR036893"/>
    </source>
</evidence>
<dbReference type="GO" id="GO:0008289">
    <property type="term" value="F:lipid binding"/>
    <property type="evidence" value="ECO:0007669"/>
    <property type="project" value="UniProtKB-UniRule"/>
</dbReference>
<accession>A0A3G9GBN1</accession>
<comment type="subunit">
    <text evidence="3 12">Homodimer.</text>
</comment>
<dbReference type="InterPro" id="IPR012674">
    <property type="entry name" value="Calycin"/>
</dbReference>
<dbReference type="InterPro" id="IPR047202">
    <property type="entry name" value="Lipocalin_Blc-like_dom"/>
</dbReference>
<protein>
    <recommendedName>
        <fullName evidence="11 12">Outer membrane lipoprotein Blc</fullName>
    </recommendedName>
</protein>
<evidence type="ECO:0000256" key="8">
    <source>
        <dbReference type="ARBA" id="ARBA00023237"/>
    </source>
</evidence>
<evidence type="ECO:0000256" key="5">
    <source>
        <dbReference type="ARBA" id="ARBA00023121"/>
    </source>
</evidence>
<dbReference type="Pfam" id="PF08212">
    <property type="entry name" value="Lipocalin_2"/>
    <property type="match status" value="1"/>
</dbReference>
<proteinExistence type="inferred from homology"/>
<reference evidence="15" key="1">
    <citation type="journal article" date="2017" name="Biotechnol. Biofuels">
        <title>Evaluation of environmental bacterial communities as a factor affecting the growth of duckweed Lemna minor.</title>
        <authorList>
            <person name="Ishizawa H."/>
            <person name="Kuroda M."/>
            <person name="Morikawa M."/>
            <person name="Ike M."/>
        </authorList>
    </citation>
    <scope>NUCLEOTIDE SEQUENCE [LARGE SCALE GENOMIC DNA]</scope>
    <source>
        <strain evidence="15">H3</strain>
    </source>
</reference>
<dbReference type="PRINTS" id="PR01171">
    <property type="entry name" value="BCTLIPOCALIN"/>
</dbReference>
<dbReference type="GO" id="GO:0006950">
    <property type="term" value="P:response to stress"/>
    <property type="evidence" value="ECO:0007669"/>
    <property type="project" value="UniProtKB-ARBA"/>
</dbReference>
<keyword evidence="15" id="KW-1185">Reference proteome</keyword>
<reference evidence="14 15" key="2">
    <citation type="journal article" date="2017" name="Genome Announc.">
        <title>Draft genome sequence of Aquitalea magnusonii strain H3, a plant growth-promoting bacterium of duckweed Lemna minor.</title>
        <authorList>
            <person name="Ishizawa H."/>
            <person name="Kuroda M."/>
            <person name="Ike M."/>
        </authorList>
    </citation>
    <scope>NUCLEOTIDE SEQUENCE [LARGE SCALE GENOMIC DNA]</scope>
    <source>
        <strain evidence="14 15">H3</strain>
    </source>
</reference>
<evidence type="ECO:0000256" key="7">
    <source>
        <dbReference type="ARBA" id="ARBA00023139"/>
    </source>
</evidence>
<name>A0A3G9GBN1_9NEIS</name>
<dbReference type="InterPro" id="IPR000566">
    <property type="entry name" value="Lipocln_cytosolic_FA-bd_dom"/>
</dbReference>
<feature type="domain" description="Lipocalin/cytosolic fatty-acid binding" evidence="13">
    <location>
        <begin position="48"/>
        <end position="187"/>
    </location>
</feature>
<evidence type="ECO:0000256" key="6">
    <source>
        <dbReference type="ARBA" id="ARBA00023136"/>
    </source>
</evidence>
<comment type="similarity">
    <text evidence="2 12">Belongs to the calycin superfamily. Lipocalin family.</text>
</comment>